<dbReference type="PANTHER" id="PTHR42695">
    <property type="entry name" value="GLUTAMINE AMIDOTRANSFERASE YLR126C-RELATED"/>
    <property type="match status" value="1"/>
</dbReference>
<dbReference type="EMBL" id="MU001766">
    <property type="protein sequence ID" value="KAF2799321.1"/>
    <property type="molecule type" value="Genomic_DNA"/>
</dbReference>
<dbReference type="InterPro" id="IPR029062">
    <property type="entry name" value="Class_I_gatase-like"/>
</dbReference>
<dbReference type="OrthoDB" id="1669814at2759"/>
<proteinExistence type="predicted"/>
<dbReference type="SUPFAM" id="SSF52317">
    <property type="entry name" value="Class I glutamine amidotransferase-like"/>
    <property type="match status" value="1"/>
</dbReference>
<name>A0A6A6XRX7_9PLEO</name>
<sequence length="296" mass="32920">MAHTIRIAMLNADIPVPKVLSKRGTYGNIFHELLSAAANRVSSSANIQIESTDYDVRKLEYPASVSELDVILITGSASSAYDDVPWIRQLDAFVLDVYMNHPHVKMFGSCFGHQLICQSLLRGHGVVVEKDPKGWELGVKEIKLTEEFRKALQETSRSSQLLFSSTDRRALPEKLGLQFVHADHVRVPSRDALPSSWMVMGSTQHCAVQGVYQPGRVLTYQGHFEFDRFVNTETLKIFGAAWDSEVLRETLEACDMDDDAEAAAELVVQFLLEERSSKGLVSSKVVGGLLTPPLEE</sequence>
<reference evidence="1" key="1">
    <citation type="journal article" date="2020" name="Stud. Mycol.">
        <title>101 Dothideomycetes genomes: a test case for predicting lifestyles and emergence of pathogens.</title>
        <authorList>
            <person name="Haridas S."/>
            <person name="Albert R."/>
            <person name="Binder M."/>
            <person name="Bloem J."/>
            <person name="Labutti K."/>
            <person name="Salamov A."/>
            <person name="Andreopoulos B."/>
            <person name="Baker S."/>
            <person name="Barry K."/>
            <person name="Bills G."/>
            <person name="Bluhm B."/>
            <person name="Cannon C."/>
            <person name="Castanera R."/>
            <person name="Culley D."/>
            <person name="Daum C."/>
            <person name="Ezra D."/>
            <person name="Gonzalez J."/>
            <person name="Henrissat B."/>
            <person name="Kuo A."/>
            <person name="Liang C."/>
            <person name="Lipzen A."/>
            <person name="Lutzoni F."/>
            <person name="Magnuson J."/>
            <person name="Mondo S."/>
            <person name="Nolan M."/>
            <person name="Ohm R."/>
            <person name="Pangilinan J."/>
            <person name="Park H.-J."/>
            <person name="Ramirez L."/>
            <person name="Alfaro M."/>
            <person name="Sun H."/>
            <person name="Tritt A."/>
            <person name="Yoshinaga Y."/>
            <person name="Zwiers L.-H."/>
            <person name="Turgeon B."/>
            <person name="Goodwin S."/>
            <person name="Spatafora J."/>
            <person name="Crous P."/>
            <person name="Grigoriev I."/>
        </authorList>
    </citation>
    <scope>NUCLEOTIDE SEQUENCE</scope>
    <source>
        <strain evidence="1">CBS 109.77</strain>
    </source>
</reference>
<keyword evidence="1" id="KW-0808">Transferase</keyword>
<accession>A0A6A6XRX7</accession>
<dbReference type="InterPro" id="IPR044992">
    <property type="entry name" value="ChyE-like"/>
</dbReference>
<dbReference type="AlphaFoldDB" id="A0A6A6XRX7"/>
<dbReference type="GO" id="GO:0005829">
    <property type="term" value="C:cytosol"/>
    <property type="evidence" value="ECO:0007669"/>
    <property type="project" value="TreeGrafter"/>
</dbReference>
<protein>
    <submittedName>
        <fullName evidence="1">Class I glutamine amidotransferase-like protein</fullName>
    </submittedName>
</protein>
<dbReference type="Proteomes" id="UP000799757">
    <property type="component" value="Unassembled WGS sequence"/>
</dbReference>
<dbReference type="CDD" id="cd01741">
    <property type="entry name" value="GATase1_1"/>
    <property type="match status" value="1"/>
</dbReference>
<dbReference type="Gene3D" id="3.40.50.880">
    <property type="match status" value="1"/>
</dbReference>
<dbReference type="PANTHER" id="PTHR42695:SF6">
    <property type="entry name" value="GLUTAMINE AMIDOTRANSFERASE DOMAIN-CONTAINING PROTEIN"/>
    <property type="match status" value="1"/>
</dbReference>
<evidence type="ECO:0000313" key="1">
    <source>
        <dbReference type="EMBL" id="KAF2799321.1"/>
    </source>
</evidence>
<dbReference type="GO" id="GO:0016740">
    <property type="term" value="F:transferase activity"/>
    <property type="evidence" value="ECO:0007669"/>
    <property type="project" value="UniProtKB-KW"/>
</dbReference>
<keyword evidence="1" id="KW-0315">Glutamine amidotransferase</keyword>
<gene>
    <name evidence="1" type="ORF">K505DRAFT_294790</name>
</gene>
<keyword evidence="2" id="KW-1185">Reference proteome</keyword>
<evidence type="ECO:0000313" key="2">
    <source>
        <dbReference type="Proteomes" id="UP000799757"/>
    </source>
</evidence>
<dbReference type="GO" id="GO:0005634">
    <property type="term" value="C:nucleus"/>
    <property type="evidence" value="ECO:0007669"/>
    <property type="project" value="TreeGrafter"/>
</dbReference>
<organism evidence="1 2">
    <name type="scientific">Melanomma pulvis-pyrius CBS 109.77</name>
    <dbReference type="NCBI Taxonomy" id="1314802"/>
    <lineage>
        <taxon>Eukaryota</taxon>
        <taxon>Fungi</taxon>
        <taxon>Dikarya</taxon>
        <taxon>Ascomycota</taxon>
        <taxon>Pezizomycotina</taxon>
        <taxon>Dothideomycetes</taxon>
        <taxon>Pleosporomycetidae</taxon>
        <taxon>Pleosporales</taxon>
        <taxon>Melanommataceae</taxon>
        <taxon>Melanomma</taxon>
    </lineage>
</organism>